<dbReference type="Gene3D" id="3.40.1090.10">
    <property type="entry name" value="Cytosolic phospholipase A2 catalytic domain"/>
    <property type="match status" value="2"/>
</dbReference>
<protein>
    <recommendedName>
        <fullName evidence="3">PNPLA domain-containing protein</fullName>
    </recommendedName>
</protein>
<dbReference type="AlphaFoldDB" id="A0A9N9ZA51"/>
<evidence type="ECO:0000256" key="2">
    <source>
        <dbReference type="PROSITE-ProRule" id="PRU01161"/>
    </source>
</evidence>
<keyword evidence="1 2" id="KW-0443">Lipid metabolism</keyword>
<feature type="domain" description="PNPLA" evidence="3">
    <location>
        <begin position="15"/>
        <end position="180"/>
    </location>
</feature>
<gene>
    <name evidence="4" type="ORF">CSOL1703_00017926</name>
</gene>
<proteinExistence type="predicted"/>
<evidence type="ECO:0000256" key="1">
    <source>
        <dbReference type="ARBA" id="ARBA00023098"/>
    </source>
</evidence>
<evidence type="ECO:0000259" key="3">
    <source>
        <dbReference type="PROSITE" id="PS51635"/>
    </source>
</evidence>
<feature type="active site" description="Nucleophile" evidence="2">
    <location>
        <position position="55"/>
    </location>
</feature>
<dbReference type="GO" id="GO:0016020">
    <property type="term" value="C:membrane"/>
    <property type="evidence" value="ECO:0007669"/>
    <property type="project" value="TreeGrafter"/>
</dbReference>
<evidence type="ECO:0000313" key="5">
    <source>
        <dbReference type="Proteomes" id="UP000775872"/>
    </source>
</evidence>
<name>A0A9N9ZA51_9HYPO</name>
<dbReference type="GO" id="GO:0016042">
    <property type="term" value="P:lipid catabolic process"/>
    <property type="evidence" value="ECO:0007669"/>
    <property type="project" value="UniProtKB-UniRule"/>
</dbReference>
<keyword evidence="5" id="KW-1185">Reference proteome</keyword>
<dbReference type="EMBL" id="CABFOC020000041">
    <property type="protein sequence ID" value="CAH0051584.1"/>
    <property type="molecule type" value="Genomic_DNA"/>
</dbReference>
<organism evidence="4 5">
    <name type="scientific">Clonostachys solani</name>
    <dbReference type="NCBI Taxonomy" id="160281"/>
    <lineage>
        <taxon>Eukaryota</taxon>
        <taxon>Fungi</taxon>
        <taxon>Dikarya</taxon>
        <taxon>Ascomycota</taxon>
        <taxon>Pezizomycotina</taxon>
        <taxon>Sordariomycetes</taxon>
        <taxon>Hypocreomycetidae</taxon>
        <taxon>Hypocreales</taxon>
        <taxon>Bionectriaceae</taxon>
        <taxon>Clonostachys</taxon>
    </lineage>
</organism>
<dbReference type="SUPFAM" id="SSF52151">
    <property type="entry name" value="FabD/lysophospholipase-like"/>
    <property type="match status" value="1"/>
</dbReference>
<dbReference type="InterPro" id="IPR002641">
    <property type="entry name" value="PNPLA_dom"/>
</dbReference>
<keyword evidence="2" id="KW-0442">Lipid degradation</keyword>
<dbReference type="GO" id="GO:0046486">
    <property type="term" value="P:glycerolipid metabolic process"/>
    <property type="evidence" value="ECO:0007669"/>
    <property type="project" value="UniProtKB-ARBA"/>
</dbReference>
<reference evidence="4" key="1">
    <citation type="submission" date="2021-10" db="EMBL/GenBank/DDBJ databases">
        <authorList>
            <person name="Piombo E."/>
        </authorList>
    </citation>
    <scope>NUCLEOTIDE SEQUENCE</scope>
</reference>
<dbReference type="GO" id="GO:0047499">
    <property type="term" value="F:calcium-independent phospholipase A2 activity"/>
    <property type="evidence" value="ECO:0007669"/>
    <property type="project" value="TreeGrafter"/>
</dbReference>
<dbReference type="Proteomes" id="UP000775872">
    <property type="component" value="Unassembled WGS sequence"/>
</dbReference>
<sequence>MMIRIRPPSAGESILCIDGGGVRGIIPLMMLIGVQEPLDLLIPVQELFTMVYGISVGLLRWILSFFTDSVYEPQGIEKALMKLHGNNKMTDISYATYIGAKVGVLAATTENPSVYLFTNYNGVGNLRSGYHVIRTSENAELWEMKKQLCSPCILPPKYIQGIGSFQDAGILKNNPVALVLSEYYALHGDRKLDIVLNLGTGSTLSPVPPG</sequence>
<dbReference type="InterPro" id="IPR016035">
    <property type="entry name" value="Acyl_Trfase/lysoPLipase"/>
</dbReference>
<dbReference type="OrthoDB" id="5153649at2759"/>
<dbReference type="PROSITE" id="PS51635">
    <property type="entry name" value="PNPLA"/>
    <property type="match status" value="1"/>
</dbReference>
<evidence type="ECO:0000313" key="4">
    <source>
        <dbReference type="EMBL" id="CAH0051584.1"/>
    </source>
</evidence>
<accession>A0A9N9ZA51</accession>
<feature type="short sequence motif" description="GXGXXG" evidence="2">
    <location>
        <begin position="19"/>
        <end position="24"/>
    </location>
</feature>
<comment type="caution">
    <text evidence="2">Lacks conserved residue(s) required for the propagation of feature annotation.</text>
</comment>
<feature type="short sequence motif" description="GXSXG" evidence="2">
    <location>
        <begin position="53"/>
        <end position="57"/>
    </location>
</feature>
<dbReference type="PANTHER" id="PTHR24185:SF8">
    <property type="entry name" value="PNPLA DOMAIN-CONTAINING PROTEIN"/>
    <property type="match status" value="1"/>
</dbReference>
<keyword evidence="2" id="KW-0378">Hydrolase</keyword>
<dbReference type="PANTHER" id="PTHR24185">
    <property type="entry name" value="CALCIUM-INDEPENDENT PHOSPHOLIPASE A2-GAMMA"/>
    <property type="match status" value="1"/>
</dbReference>
<dbReference type="GO" id="GO:0019369">
    <property type="term" value="P:arachidonate metabolic process"/>
    <property type="evidence" value="ECO:0007669"/>
    <property type="project" value="TreeGrafter"/>
</dbReference>
<comment type="caution">
    <text evidence="4">The sequence shown here is derived from an EMBL/GenBank/DDBJ whole genome shotgun (WGS) entry which is preliminary data.</text>
</comment>
<feature type="active site" description="Proton acceptor" evidence="2">
    <location>
        <position position="167"/>
    </location>
</feature>